<dbReference type="SUPFAM" id="SSF50965">
    <property type="entry name" value="Galactose oxidase, central domain"/>
    <property type="match status" value="1"/>
</dbReference>
<dbReference type="Gene3D" id="2.60.40.10">
    <property type="entry name" value="Immunoglobulins"/>
    <property type="match status" value="1"/>
</dbReference>
<accession>A0ABU5GX01</accession>
<sequence>MASGTQTELEDPALECRLHKGQFRQYAHSPPQQLVGAWETVIPRQDGAAIGNILGMQTMHSVMLPSGKILLVSGSSWRNFWSEKDPIQYYPKYANPEPPSGCFAYDDPFNKSKLAAYYEVVNNAAIYDPANNTFYRIPHPVPVDDPQSKDHFAPNDLFCTGHQHLPDGNVLFTGGTQYYSPFRTGNRSTYIFDWRKEVEISWPKVDWRQLPQPKNDPWTFAGFMERGRWYPTLVPLLDGRLALFSGFVDLDLKKWQEKKSDKERMYMFEINSFVEFFDPSRFNPAQPQAAWRSVDVSKTQNSPFTVEINPDFKPTPGVNKRGQSEACGDRCQQENKFDAFKLYPVNYLMPDGRIFFTGEGDWVSLRTCDTAFMRRTKHTYWGTIGGTPDAPTMSFAAGPERAHDVTSYGTSFLDPNNGEMHILGGQPTSAGTLLPINSVKHNHFAGGRGSRQLESFQISSAAPDGKWMPIDKDFLGDEPQDDRTMHYAIILPTRQVLMINGGNYDFYGPVHYPLLLTPRFRKGRGAGEPEKVLLGYERTRMADAVEPRLYHNVAMLLPDGRIFVSGGNTSRATVHLSTSQAPQPADSQPKPDLSLVETDVYFFDDGPMAKGQQGMMVVPTENWTAEIFSPPYMFSGNDAPQVRIARMAPAQKVDYTFSKQIGGKPYFLLRGNRGYDLELDKQPPRCARQWVCKNNQACGDGQACTDGSMCMEGKASLSLIKLPSATHGWENGQKFVELPFTERDGDPQRLRFQTPELKSANAPPGYYMLFYVDCQGKPSIAQMVRFDDTAKEP</sequence>
<dbReference type="CDD" id="cd02851">
    <property type="entry name" value="E_set_GO_C"/>
    <property type="match status" value="1"/>
</dbReference>
<comment type="caution">
    <text evidence="2">The sequence shown here is derived from an EMBL/GenBank/DDBJ whole genome shotgun (WGS) entry which is preliminary data.</text>
</comment>
<gene>
    <name evidence="2" type="ORF">SYV04_04965</name>
</gene>
<proteinExistence type="predicted"/>
<feature type="domain" description="Galactose oxidase-like Early set" evidence="1">
    <location>
        <begin position="712"/>
        <end position="785"/>
    </location>
</feature>
<dbReference type="RefSeq" id="WP_321544424.1">
    <property type="nucleotide sequence ID" value="NZ_JAXIVS010000001.1"/>
</dbReference>
<dbReference type="EMBL" id="JAXIVS010000001">
    <property type="protein sequence ID" value="MDY7225720.1"/>
    <property type="molecule type" value="Genomic_DNA"/>
</dbReference>
<evidence type="ECO:0000313" key="3">
    <source>
        <dbReference type="Proteomes" id="UP001291309"/>
    </source>
</evidence>
<reference evidence="2 3" key="1">
    <citation type="submission" date="2023-12" db="EMBL/GenBank/DDBJ databases">
        <title>the genome sequence of Hyalangium sp. s54d21.</title>
        <authorList>
            <person name="Zhang X."/>
        </authorList>
    </citation>
    <scope>NUCLEOTIDE SEQUENCE [LARGE SCALE GENOMIC DNA]</scope>
    <source>
        <strain evidence="3">s54d21</strain>
    </source>
</reference>
<evidence type="ECO:0000313" key="2">
    <source>
        <dbReference type="EMBL" id="MDY7225720.1"/>
    </source>
</evidence>
<protein>
    <submittedName>
        <fullName evidence="2">Galactose oxidase early set domain-containing protein</fullName>
    </submittedName>
</protein>
<organism evidence="2 3">
    <name type="scientific">Hyalangium rubrum</name>
    <dbReference type="NCBI Taxonomy" id="3103134"/>
    <lineage>
        <taxon>Bacteria</taxon>
        <taxon>Pseudomonadati</taxon>
        <taxon>Myxococcota</taxon>
        <taxon>Myxococcia</taxon>
        <taxon>Myxococcales</taxon>
        <taxon>Cystobacterineae</taxon>
        <taxon>Archangiaceae</taxon>
        <taxon>Hyalangium</taxon>
    </lineage>
</organism>
<dbReference type="InterPro" id="IPR011043">
    <property type="entry name" value="Gal_Oxase/kelch_b-propeller"/>
</dbReference>
<dbReference type="Pfam" id="PF09118">
    <property type="entry name" value="GO-like_E_set"/>
    <property type="match status" value="1"/>
</dbReference>
<evidence type="ECO:0000259" key="1">
    <source>
        <dbReference type="Pfam" id="PF09118"/>
    </source>
</evidence>
<dbReference type="SUPFAM" id="SSF81296">
    <property type="entry name" value="E set domains"/>
    <property type="match status" value="1"/>
</dbReference>
<dbReference type="PANTHER" id="PTHR32208">
    <property type="entry name" value="SECRETED PROTEIN-RELATED"/>
    <property type="match status" value="1"/>
</dbReference>
<dbReference type="Proteomes" id="UP001291309">
    <property type="component" value="Unassembled WGS sequence"/>
</dbReference>
<dbReference type="Gene3D" id="2.130.10.80">
    <property type="entry name" value="Galactose oxidase/kelch, beta-propeller"/>
    <property type="match status" value="1"/>
</dbReference>
<dbReference type="SUPFAM" id="SSF117281">
    <property type="entry name" value="Kelch motif"/>
    <property type="match status" value="1"/>
</dbReference>
<keyword evidence="3" id="KW-1185">Reference proteome</keyword>
<dbReference type="InterPro" id="IPR037293">
    <property type="entry name" value="Gal_Oxidase_central_sf"/>
</dbReference>
<dbReference type="InterPro" id="IPR014756">
    <property type="entry name" value="Ig_E-set"/>
</dbReference>
<name>A0ABU5GX01_9BACT</name>
<dbReference type="InterPro" id="IPR013783">
    <property type="entry name" value="Ig-like_fold"/>
</dbReference>
<dbReference type="InterPro" id="IPR015915">
    <property type="entry name" value="Kelch-typ_b-propeller"/>
</dbReference>
<dbReference type="PANTHER" id="PTHR32208:SF21">
    <property type="entry name" value="LOW QUALITY PROTEIN: ALDEHYDE OXIDASE GLOX-LIKE"/>
    <property type="match status" value="1"/>
</dbReference>
<dbReference type="InterPro" id="IPR015202">
    <property type="entry name" value="GO-like_E_set"/>
</dbReference>